<dbReference type="InterPro" id="IPR003593">
    <property type="entry name" value="AAA+_ATPase"/>
</dbReference>
<proteinExistence type="inferred from homology"/>
<keyword evidence="4" id="KW-0547">Nucleotide-binding</keyword>
<evidence type="ECO:0000259" key="3">
    <source>
        <dbReference type="PROSITE" id="PS50893"/>
    </source>
</evidence>
<feature type="domain" description="ABC transporter" evidence="3">
    <location>
        <begin position="3"/>
        <end position="237"/>
    </location>
</feature>
<dbReference type="EMBL" id="JAHLQF010000002">
    <property type="protein sequence ID" value="MBU5483931.1"/>
    <property type="molecule type" value="Genomic_DNA"/>
</dbReference>
<dbReference type="InterPro" id="IPR050153">
    <property type="entry name" value="Metal_Ion_Import_ABC"/>
</dbReference>
<dbReference type="GO" id="GO:0005524">
    <property type="term" value="F:ATP binding"/>
    <property type="evidence" value="ECO:0007669"/>
    <property type="project" value="UniProtKB-KW"/>
</dbReference>
<dbReference type="PANTHER" id="PTHR42734">
    <property type="entry name" value="METAL TRANSPORT SYSTEM ATP-BINDING PROTEIN TM_0124-RELATED"/>
    <property type="match status" value="1"/>
</dbReference>
<dbReference type="CDD" id="cd03214">
    <property type="entry name" value="ABC_Iron-Siderophores_B12_Hemin"/>
    <property type="match status" value="1"/>
</dbReference>
<protein>
    <submittedName>
        <fullName evidence="4">ABC transporter ATP-binding protein</fullName>
    </submittedName>
</protein>
<dbReference type="InterPro" id="IPR003439">
    <property type="entry name" value="ABC_transporter-like_ATP-bd"/>
</dbReference>
<keyword evidence="4" id="KW-0067">ATP-binding</keyword>
<dbReference type="SMART" id="SM00382">
    <property type="entry name" value="AAA"/>
    <property type="match status" value="1"/>
</dbReference>
<keyword evidence="2" id="KW-0813">Transport</keyword>
<dbReference type="InterPro" id="IPR017871">
    <property type="entry name" value="ABC_transporter-like_CS"/>
</dbReference>
<evidence type="ECO:0000313" key="4">
    <source>
        <dbReference type="EMBL" id="MBU5483931.1"/>
    </source>
</evidence>
<gene>
    <name evidence="4" type="ORF">KQI86_06285</name>
</gene>
<dbReference type="PROSITE" id="PS00211">
    <property type="entry name" value="ABC_TRANSPORTER_1"/>
    <property type="match status" value="1"/>
</dbReference>
<dbReference type="RefSeq" id="WP_216438431.1">
    <property type="nucleotide sequence ID" value="NZ_JAHLQF010000002.1"/>
</dbReference>
<sequence>MKVTIEDISFSYGSSELLKNINIELCKGQLVSIIGPNGAGKSTLLKCIATILKPKNGSIFIDSKNISEYEKIELAKIQGYVPQNYYSSFRINVTDAVMLGRRPYIKWKAKEEDLKIVNSSIEYLGLQSMCHRELDSLSGGERQKVMIARALAQEPHIMLLDEPTSALDLKYSLEVMELLKKLAKKENKLIIVVMHNLEMSARYSDKLILMKEGKVHSSGDPKEVVTIKNLEEVYGVHCKIEEDSFGFKITPVKTIES</sequence>
<dbReference type="PANTHER" id="PTHR42734:SF6">
    <property type="entry name" value="MOLYBDATE IMPORT ATP-BINDING PROTEIN MOLC"/>
    <property type="match status" value="1"/>
</dbReference>
<comment type="caution">
    <text evidence="4">The sequence shown here is derived from an EMBL/GenBank/DDBJ whole genome shotgun (WGS) entry which is preliminary data.</text>
</comment>
<dbReference type="PROSITE" id="PS50893">
    <property type="entry name" value="ABC_TRANSPORTER_2"/>
    <property type="match status" value="1"/>
</dbReference>
<accession>A0ABS6EFE6</accession>
<reference evidence="4 5" key="1">
    <citation type="submission" date="2021-06" db="EMBL/GenBank/DDBJ databases">
        <authorList>
            <person name="Sun Q."/>
            <person name="Li D."/>
        </authorList>
    </citation>
    <scope>NUCLEOTIDE SEQUENCE [LARGE SCALE GENOMIC DNA]</scope>
    <source>
        <strain evidence="4 5">MSJ-11</strain>
    </source>
</reference>
<dbReference type="Pfam" id="PF00005">
    <property type="entry name" value="ABC_tran"/>
    <property type="match status" value="1"/>
</dbReference>
<keyword evidence="5" id="KW-1185">Reference proteome</keyword>
<evidence type="ECO:0000256" key="1">
    <source>
        <dbReference type="ARBA" id="ARBA00005417"/>
    </source>
</evidence>
<evidence type="ECO:0000256" key="2">
    <source>
        <dbReference type="ARBA" id="ARBA00022448"/>
    </source>
</evidence>
<dbReference type="Proteomes" id="UP000726170">
    <property type="component" value="Unassembled WGS sequence"/>
</dbReference>
<organism evidence="4 5">
    <name type="scientific">Clostridium mobile</name>
    <dbReference type="NCBI Taxonomy" id="2841512"/>
    <lineage>
        <taxon>Bacteria</taxon>
        <taxon>Bacillati</taxon>
        <taxon>Bacillota</taxon>
        <taxon>Clostridia</taxon>
        <taxon>Eubacteriales</taxon>
        <taxon>Clostridiaceae</taxon>
        <taxon>Clostridium</taxon>
    </lineage>
</organism>
<evidence type="ECO:0000313" key="5">
    <source>
        <dbReference type="Proteomes" id="UP000726170"/>
    </source>
</evidence>
<comment type="similarity">
    <text evidence="1">Belongs to the ABC transporter superfamily.</text>
</comment>
<name>A0ABS6EFE6_9CLOT</name>